<keyword evidence="2" id="KW-1133">Transmembrane helix</keyword>
<accession>A0A382S2D8</accession>
<keyword evidence="1" id="KW-0175">Coiled coil</keyword>
<proteinExistence type="predicted"/>
<gene>
    <name evidence="3" type="ORF">METZ01_LOCUS356953</name>
</gene>
<keyword evidence="2" id="KW-0472">Membrane</keyword>
<evidence type="ECO:0000313" key="3">
    <source>
        <dbReference type="EMBL" id="SVD04099.1"/>
    </source>
</evidence>
<evidence type="ECO:0000256" key="1">
    <source>
        <dbReference type="SAM" id="Coils"/>
    </source>
</evidence>
<feature type="transmembrane region" description="Helical" evidence="2">
    <location>
        <begin position="25"/>
        <end position="47"/>
    </location>
</feature>
<sequence length="112" mass="12591">MAKQLDENISMGVDIDGDGKPDLNISLKTIGLIIAGIVSMAGMWFTLKSDIALAMDLPEPVVSAVEFNYKDEMIRKTIELTQKDVEAIKTDVESMKNTLEKLDERLYDLQRR</sequence>
<evidence type="ECO:0000256" key="2">
    <source>
        <dbReference type="SAM" id="Phobius"/>
    </source>
</evidence>
<protein>
    <submittedName>
        <fullName evidence="3">Uncharacterized protein</fullName>
    </submittedName>
</protein>
<keyword evidence="2" id="KW-0812">Transmembrane</keyword>
<organism evidence="3">
    <name type="scientific">marine metagenome</name>
    <dbReference type="NCBI Taxonomy" id="408172"/>
    <lineage>
        <taxon>unclassified sequences</taxon>
        <taxon>metagenomes</taxon>
        <taxon>ecological metagenomes</taxon>
    </lineage>
</organism>
<dbReference type="EMBL" id="UINC01125932">
    <property type="protein sequence ID" value="SVD04099.1"/>
    <property type="molecule type" value="Genomic_DNA"/>
</dbReference>
<feature type="coiled-coil region" evidence="1">
    <location>
        <begin position="78"/>
        <end position="112"/>
    </location>
</feature>
<dbReference type="AlphaFoldDB" id="A0A382S2D8"/>
<name>A0A382S2D8_9ZZZZ</name>
<reference evidence="3" key="1">
    <citation type="submission" date="2018-05" db="EMBL/GenBank/DDBJ databases">
        <authorList>
            <person name="Lanie J.A."/>
            <person name="Ng W.-L."/>
            <person name="Kazmierczak K.M."/>
            <person name="Andrzejewski T.M."/>
            <person name="Davidsen T.M."/>
            <person name="Wayne K.J."/>
            <person name="Tettelin H."/>
            <person name="Glass J.I."/>
            <person name="Rusch D."/>
            <person name="Podicherti R."/>
            <person name="Tsui H.-C.T."/>
            <person name="Winkler M.E."/>
        </authorList>
    </citation>
    <scope>NUCLEOTIDE SEQUENCE</scope>
</reference>